<protein>
    <submittedName>
        <fullName evidence="1">Uncharacterized protein</fullName>
    </submittedName>
</protein>
<name>A0AAV4MCP3_CAEEX</name>
<reference evidence="1 2" key="1">
    <citation type="submission" date="2021-06" db="EMBL/GenBank/DDBJ databases">
        <title>Caerostris extrusa draft genome.</title>
        <authorList>
            <person name="Kono N."/>
            <person name="Arakawa K."/>
        </authorList>
    </citation>
    <scope>NUCLEOTIDE SEQUENCE [LARGE SCALE GENOMIC DNA]</scope>
</reference>
<comment type="caution">
    <text evidence="1">The sequence shown here is derived from an EMBL/GenBank/DDBJ whole genome shotgun (WGS) entry which is preliminary data.</text>
</comment>
<gene>
    <name evidence="1" type="ORF">CEXT_582151</name>
</gene>
<keyword evidence="2" id="KW-1185">Reference proteome</keyword>
<sequence>MERFQTLNPVGSSKKPVFSLQHLVNNMSDRTIFAFCSQNSLAFSRYSEYFLKMTYFFRSIWWSVNQKCFSGKDDTNLFVSGGKYKYKKWLLVLLLKRKIILYGLIFSRES</sequence>
<accession>A0AAV4MCP3</accession>
<organism evidence="1 2">
    <name type="scientific">Caerostris extrusa</name>
    <name type="common">Bark spider</name>
    <name type="synonym">Caerostris bankana</name>
    <dbReference type="NCBI Taxonomy" id="172846"/>
    <lineage>
        <taxon>Eukaryota</taxon>
        <taxon>Metazoa</taxon>
        <taxon>Ecdysozoa</taxon>
        <taxon>Arthropoda</taxon>
        <taxon>Chelicerata</taxon>
        <taxon>Arachnida</taxon>
        <taxon>Araneae</taxon>
        <taxon>Araneomorphae</taxon>
        <taxon>Entelegynae</taxon>
        <taxon>Araneoidea</taxon>
        <taxon>Araneidae</taxon>
        <taxon>Caerostris</taxon>
    </lineage>
</organism>
<dbReference type="EMBL" id="BPLR01002072">
    <property type="protein sequence ID" value="GIX69663.1"/>
    <property type="molecule type" value="Genomic_DNA"/>
</dbReference>
<proteinExistence type="predicted"/>
<dbReference type="AlphaFoldDB" id="A0AAV4MCP3"/>
<evidence type="ECO:0000313" key="2">
    <source>
        <dbReference type="Proteomes" id="UP001054945"/>
    </source>
</evidence>
<dbReference type="Proteomes" id="UP001054945">
    <property type="component" value="Unassembled WGS sequence"/>
</dbReference>
<evidence type="ECO:0000313" key="1">
    <source>
        <dbReference type="EMBL" id="GIX69663.1"/>
    </source>
</evidence>